<sequence>MKKEESKEKKDQFVIKRGLEGKSFDTIAKELTITKVTLIKWSKELDGDISNLEDFEKEKIIEKYKAGKRIRLEAMLKIRDKILTVIEKRNLSEVSFSSLMKNFIEVEKLLDGNLDLRFYTGEIKNTLEDNLDWSVKETIGFDNSFLNLNKN</sequence>
<name>X1E8R7_9ZZZZ</name>
<reference evidence="1" key="1">
    <citation type="journal article" date="2014" name="Front. Microbiol.">
        <title>High frequency of phylogenetically diverse reductive dehalogenase-homologous genes in deep subseafloor sedimentary metagenomes.</title>
        <authorList>
            <person name="Kawai M."/>
            <person name="Futagami T."/>
            <person name="Toyoda A."/>
            <person name="Takaki Y."/>
            <person name="Nishi S."/>
            <person name="Hori S."/>
            <person name="Arai W."/>
            <person name="Tsubouchi T."/>
            <person name="Morono Y."/>
            <person name="Uchiyama I."/>
            <person name="Ito T."/>
            <person name="Fujiyama A."/>
            <person name="Inagaki F."/>
            <person name="Takami H."/>
        </authorList>
    </citation>
    <scope>NUCLEOTIDE SEQUENCE</scope>
    <source>
        <strain evidence="1">Expedition CK06-06</strain>
    </source>
</reference>
<dbReference type="AlphaFoldDB" id="X1E8R7"/>
<comment type="caution">
    <text evidence="1">The sequence shown here is derived from an EMBL/GenBank/DDBJ whole genome shotgun (WGS) entry which is preliminary data.</text>
</comment>
<proteinExistence type="predicted"/>
<dbReference type="EMBL" id="BARU01000210">
    <property type="protein sequence ID" value="GAH28957.1"/>
    <property type="molecule type" value="Genomic_DNA"/>
</dbReference>
<protein>
    <submittedName>
        <fullName evidence="1">Uncharacterized protein</fullName>
    </submittedName>
</protein>
<accession>X1E8R7</accession>
<gene>
    <name evidence="1" type="ORF">S03H2_00855</name>
</gene>
<evidence type="ECO:0000313" key="1">
    <source>
        <dbReference type="EMBL" id="GAH28957.1"/>
    </source>
</evidence>
<organism evidence="1">
    <name type="scientific">marine sediment metagenome</name>
    <dbReference type="NCBI Taxonomy" id="412755"/>
    <lineage>
        <taxon>unclassified sequences</taxon>
        <taxon>metagenomes</taxon>
        <taxon>ecological metagenomes</taxon>
    </lineage>
</organism>